<dbReference type="Proteomes" id="UP001197795">
    <property type="component" value="Unassembled WGS sequence"/>
</dbReference>
<keyword evidence="4" id="KW-1185">Reference proteome</keyword>
<dbReference type="RefSeq" id="WP_227731955.1">
    <property type="nucleotide sequence ID" value="NZ_JAJEPV010000002.1"/>
</dbReference>
<evidence type="ECO:0000256" key="1">
    <source>
        <dbReference type="SAM" id="MobiDB-lite"/>
    </source>
</evidence>
<dbReference type="SUPFAM" id="SSF52266">
    <property type="entry name" value="SGNH hydrolase"/>
    <property type="match status" value="1"/>
</dbReference>
<sequence length="408" mass="45651">MKRNNNNHNIHASSVNDMPDIEIVDLENDTMQDTDSGNFHSGNTRSGSVHNFHTDSDDDIEDLYVDADEEIPEGEESVAPAGIRRFLNFHVLFALVLLIVVGVVGYRVTHWGQRISQSDIFKDGQGSYDDSWDSILPLTDENGQMIINDASNIVVFGNAPFADDRDSSDNLANLIAKETDTTVYNCSISGSYLAAQQLNYDPTVAPMDAYCLYWLVNLAVGVPLDGYYTDAANALGDKTPAEAEEVINTLKTLDFNTIDTVAIMYDATDYLSGNAMYSDENPTDPTQFTGNLEASIEVLQNYYPQIRIIVMSPTYAYAVDENGDYVSSDMYIYNGRDVLSTYVIKECYSANIHSVSFMDNLYGSITEDNADEYLVDNLHLNVKGRKLIAKRFEYFLNYYSKDYASQEK</sequence>
<feature type="compositionally biased region" description="Polar residues" evidence="1">
    <location>
        <begin position="33"/>
        <end position="51"/>
    </location>
</feature>
<dbReference type="EMBL" id="JAJEPV010000002">
    <property type="protein sequence ID" value="MCC2118220.1"/>
    <property type="molecule type" value="Genomic_DNA"/>
</dbReference>
<proteinExistence type="predicted"/>
<name>A0AAE2ZZV5_9FIRM</name>
<reference evidence="3 4" key="1">
    <citation type="submission" date="2021-10" db="EMBL/GenBank/DDBJ databases">
        <title>Anaerobic single-cell dispensing facilitates the cultivation of human gut bacteria.</title>
        <authorList>
            <person name="Afrizal A."/>
        </authorList>
    </citation>
    <scope>NUCLEOTIDE SEQUENCE [LARGE SCALE GENOMIC DNA]</scope>
    <source>
        <strain evidence="3 4">CLA-AA-H273</strain>
    </source>
</reference>
<dbReference type="GO" id="GO:0016787">
    <property type="term" value="F:hydrolase activity"/>
    <property type="evidence" value="ECO:0007669"/>
    <property type="project" value="UniProtKB-KW"/>
</dbReference>
<protein>
    <submittedName>
        <fullName evidence="3">SGNH/GDSL hydrolase family protein</fullName>
    </submittedName>
</protein>
<accession>A0AAE2ZZV5</accession>
<dbReference type="CDD" id="cd00229">
    <property type="entry name" value="SGNH_hydrolase"/>
    <property type="match status" value="1"/>
</dbReference>
<dbReference type="Gene3D" id="3.40.50.1110">
    <property type="entry name" value="SGNH hydrolase"/>
    <property type="match status" value="1"/>
</dbReference>
<evidence type="ECO:0000313" key="3">
    <source>
        <dbReference type="EMBL" id="MCC2118220.1"/>
    </source>
</evidence>
<feature type="region of interest" description="Disordered" evidence="1">
    <location>
        <begin position="32"/>
        <end position="56"/>
    </location>
</feature>
<keyword evidence="3" id="KW-0378">Hydrolase</keyword>
<dbReference type="AlphaFoldDB" id="A0AAE2ZZV5"/>
<dbReference type="InterPro" id="IPR036514">
    <property type="entry name" value="SGNH_hydro_sf"/>
</dbReference>
<evidence type="ECO:0000256" key="2">
    <source>
        <dbReference type="SAM" id="Phobius"/>
    </source>
</evidence>
<keyword evidence="2" id="KW-1133">Transmembrane helix</keyword>
<keyword evidence="2" id="KW-0472">Membrane</keyword>
<gene>
    <name evidence="3" type="ORF">LKD75_01205</name>
</gene>
<organism evidence="3 4">
    <name type="scientific">Waltera acetigignens</name>
    <dbReference type="NCBI Taxonomy" id="2981769"/>
    <lineage>
        <taxon>Bacteria</taxon>
        <taxon>Bacillati</taxon>
        <taxon>Bacillota</taxon>
        <taxon>Clostridia</taxon>
        <taxon>Lachnospirales</taxon>
        <taxon>Lachnospiraceae</taxon>
        <taxon>Waltera</taxon>
    </lineage>
</organism>
<keyword evidence="2" id="KW-0812">Transmembrane</keyword>
<comment type="caution">
    <text evidence="3">The sequence shown here is derived from an EMBL/GenBank/DDBJ whole genome shotgun (WGS) entry which is preliminary data.</text>
</comment>
<evidence type="ECO:0000313" key="4">
    <source>
        <dbReference type="Proteomes" id="UP001197795"/>
    </source>
</evidence>
<feature type="transmembrane region" description="Helical" evidence="2">
    <location>
        <begin position="86"/>
        <end position="108"/>
    </location>
</feature>